<dbReference type="PANTHER" id="PTHR36694">
    <property type="entry name" value="PASIFLORA 1, ISOFORM A-RELATED"/>
    <property type="match status" value="1"/>
</dbReference>
<dbReference type="EMBL" id="JAXCGZ010011342">
    <property type="protein sequence ID" value="KAK7075233.1"/>
    <property type="molecule type" value="Genomic_DNA"/>
</dbReference>
<feature type="region of interest" description="Disordered" evidence="1">
    <location>
        <begin position="61"/>
        <end position="85"/>
    </location>
</feature>
<keyword evidence="4" id="KW-1185">Reference proteome</keyword>
<keyword evidence="2" id="KW-0472">Membrane</keyword>
<evidence type="ECO:0000313" key="4">
    <source>
        <dbReference type="Proteomes" id="UP001381693"/>
    </source>
</evidence>
<feature type="region of interest" description="Disordered" evidence="1">
    <location>
        <begin position="283"/>
        <end position="335"/>
    </location>
</feature>
<evidence type="ECO:0000313" key="3">
    <source>
        <dbReference type="EMBL" id="KAK7075233.1"/>
    </source>
</evidence>
<proteinExistence type="predicted"/>
<reference evidence="3 4" key="1">
    <citation type="submission" date="2023-11" db="EMBL/GenBank/DDBJ databases">
        <title>Halocaridina rubra genome assembly.</title>
        <authorList>
            <person name="Smith C."/>
        </authorList>
    </citation>
    <scope>NUCLEOTIDE SEQUENCE [LARGE SCALE GENOMIC DNA]</scope>
    <source>
        <strain evidence="3">EP-1</strain>
        <tissue evidence="3">Whole</tissue>
    </source>
</reference>
<keyword evidence="2" id="KW-1133">Transmembrane helix</keyword>
<feature type="transmembrane region" description="Helical" evidence="2">
    <location>
        <begin position="100"/>
        <end position="123"/>
    </location>
</feature>
<name>A0AAN9A508_HALRR</name>
<organism evidence="3 4">
    <name type="scientific">Halocaridina rubra</name>
    <name type="common">Hawaiian red shrimp</name>
    <dbReference type="NCBI Taxonomy" id="373956"/>
    <lineage>
        <taxon>Eukaryota</taxon>
        <taxon>Metazoa</taxon>
        <taxon>Ecdysozoa</taxon>
        <taxon>Arthropoda</taxon>
        <taxon>Crustacea</taxon>
        <taxon>Multicrustacea</taxon>
        <taxon>Malacostraca</taxon>
        <taxon>Eumalacostraca</taxon>
        <taxon>Eucarida</taxon>
        <taxon>Decapoda</taxon>
        <taxon>Pleocyemata</taxon>
        <taxon>Caridea</taxon>
        <taxon>Atyoidea</taxon>
        <taxon>Atyidae</taxon>
        <taxon>Halocaridina</taxon>
    </lineage>
</organism>
<feature type="region of interest" description="Disordered" evidence="1">
    <location>
        <begin position="240"/>
        <end position="262"/>
    </location>
</feature>
<feature type="transmembrane region" description="Helical" evidence="2">
    <location>
        <begin position="162"/>
        <end position="183"/>
    </location>
</feature>
<sequence>MPLPPQCRYKTCLGCIPLQQGCIILGCTGMVGSLLELIARLRALVDFELSVNQCRQREYYRTGDEQEGNNDPLRTTNETENDEDYTKKCPSDNIVNFARFVFGFSSFSYFVYFVTAAMMIYGVKKKIPRLMAPWMGWEVAQIFFNILVLLGLGGYGSAPYSISSLLEIILMIYFILVVTSYYLELKEGQERHSGITVMAVSQTPHEMTVVIPSTHPKDDPPPPYPGFNYAINPGYDPTGAGLPLNSHNLTLDSPPPAYQESITSGPLQMQQNQAASMPLPNMVTSQASANTPTRGSTTPTLGSTTPTQGSTTPTERSNGSGEASPLVVKPPLPNN</sequence>
<gene>
    <name evidence="3" type="ORF">SK128_013120</name>
</gene>
<evidence type="ECO:0000256" key="1">
    <source>
        <dbReference type="SAM" id="MobiDB-lite"/>
    </source>
</evidence>
<dbReference type="AlphaFoldDB" id="A0AAN9A508"/>
<dbReference type="Proteomes" id="UP001381693">
    <property type="component" value="Unassembled WGS sequence"/>
</dbReference>
<feature type="transmembrane region" description="Helical" evidence="2">
    <location>
        <begin position="135"/>
        <end position="156"/>
    </location>
</feature>
<feature type="compositionally biased region" description="Low complexity" evidence="1">
    <location>
        <begin position="291"/>
        <end position="314"/>
    </location>
</feature>
<accession>A0AAN9A508</accession>
<comment type="caution">
    <text evidence="3">The sequence shown here is derived from an EMBL/GenBank/DDBJ whole genome shotgun (WGS) entry which is preliminary data.</text>
</comment>
<keyword evidence="2" id="KW-0812">Transmembrane</keyword>
<protein>
    <submittedName>
        <fullName evidence="3">Uncharacterized protein</fullName>
    </submittedName>
</protein>
<evidence type="ECO:0000256" key="2">
    <source>
        <dbReference type="SAM" id="Phobius"/>
    </source>
</evidence>
<dbReference type="PANTHER" id="PTHR36694:SF11">
    <property type="entry name" value="LP21121P-RELATED"/>
    <property type="match status" value="1"/>
</dbReference>